<dbReference type="AlphaFoldDB" id="W0P7Q1"/>
<dbReference type="PATRIC" id="fig|1247726.3.peg.845"/>
<protein>
    <submittedName>
        <fullName evidence="1">Uncharacterized protein</fullName>
    </submittedName>
</protein>
<name>W0P7Q1_ADVMD</name>
<dbReference type="STRING" id="1247726.MIM_c07800"/>
<dbReference type="HOGENOM" id="CLU_3148588_0_0_4"/>
<proteinExistence type="predicted"/>
<dbReference type="Proteomes" id="UP000019095">
    <property type="component" value="Chromosome"/>
</dbReference>
<gene>
    <name evidence="1" type="ORF">MIM_c07800</name>
</gene>
<accession>W0P7Q1</accession>
<reference evidence="1 2" key="1">
    <citation type="journal article" date="2014" name="Microbiology">
        <title>Unravelling the complete genome sequence of Advenella mimigardefordensis strain DPN7T and novel insights in the catabolism of the xenobiotic polythioester precursor 3,3'-dithiodipropionate.</title>
        <authorList>
            <person name="Wubbeler J.H."/>
            <person name="Hiessl S."/>
            <person name="Schuldes J."/>
            <person name="Thurmer A."/>
            <person name="Daniel R."/>
            <person name="Steinbuchel A."/>
        </authorList>
    </citation>
    <scope>NUCLEOTIDE SEQUENCE [LARGE SCALE GENOMIC DNA]</scope>
    <source>
        <strain evidence="2">DSM 17166 / LMG 22922 / DPN7</strain>
    </source>
</reference>
<keyword evidence="2" id="KW-1185">Reference proteome</keyword>
<dbReference type="KEGG" id="amim:MIM_c07800"/>
<evidence type="ECO:0000313" key="1">
    <source>
        <dbReference type="EMBL" id="AHG62879.1"/>
    </source>
</evidence>
<dbReference type="EMBL" id="CP003915">
    <property type="protein sequence ID" value="AHG62879.1"/>
    <property type="molecule type" value="Genomic_DNA"/>
</dbReference>
<evidence type="ECO:0000313" key="2">
    <source>
        <dbReference type="Proteomes" id="UP000019095"/>
    </source>
</evidence>
<organism evidence="1 2">
    <name type="scientific">Advenella mimigardefordensis (strain DSM 17166 / LMG 22922 / DPN7)</name>
    <dbReference type="NCBI Taxonomy" id="1247726"/>
    <lineage>
        <taxon>Bacteria</taxon>
        <taxon>Pseudomonadati</taxon>
        <taxon>Pseudomonadota</taxon>
        <taxon>Betaproteobacteria</taxon>
        <taxon>Burkholderiales</taxon>
        <taxon>Alcaligenaceae</taxon>
    </lineage>
</organism>
<sequence length="48" mass="5211">MALRTTVCLRHRRILSSANGTALSARRAAGIRSQFYFASDSVTESSPP</sequence>